<keyword evidence="3" id="KW-1185">Reference proteome</keyword>
<evidence type="ECO:0000256" key="1">
    <source>
        <dbReference type="SAM" id="Phobius"/>
    </source>
</evidence>
<keyword evidence="1" id="KW-0812">Transmembrane</keyword>
<dbReference type="Proteomes" id="UP000198582">
    <property type="component" value="Unassembled WGS sequence"/>
</dbReference>
<gene>
    <name evidence="2" type="ORF">SAMN04489732_14311</name>
</gene>
<dbReference type="RefSeq" id="WP_091629542.1">
    <property type="nucleotide sequence ID" value="NZ_FOEF01000043.1"/>
</dbReference>
<name>A0A1H8YQF7_9PSEU</name>
<keyword evidence="1" id="KW-1133">Transmembrane helix</keyword>
<proteinExistence type="predicted"/>
<dbReference type="STRING" id="394193.SAMN04489732_14311"/>
<keyword evidence="1" id="KW-0472">Membrane</keyword>
<feature type="transmembrane region" description="Helical" evidence="1">
    <location>
        <begin position="43"/>
        <end position="61"/>
    </location>
</feature>
<protein>
    <submittedName>
        <fullName evidence="2">Uncharacterized protein</fullName>
    </submittedName>
</protein>
<organism evidence="2 3">
    <name type="scientific">Amycolatopsis saalfeldensis</name>
    <dbReference type="NCBI Taxonomy" id="394193"/>
    <lineage>
        <taxon>Bacteria</taxon>
        <taxon>Bacillati</taxon>
        <taxon>Actinomycetota</taxon>
        <taxon>Actinomycetes</taxon>
        <taxon>Pseudonocardiales</taxon>
        <taxon>Pseudonocardiaceae</taxon>
        <taxon>Amycolatopsis</taxon>
    </lineage>
</organism>
<evidence type="ECO:0000313" key="2">
    <source>
        <dbReference type="EMBL" id="SEP54323.1"/>
    </source>
</evidence>
<sequence>MIHGLDWAAAAAFGLLLVLVLARTAVAELGTVERPTLRRFDFGAGAAVVALVAVLAARVLAQL</sequence>
<dbReference type="AlphaFoldDB" id="A0A1H8YQF7"/>
<evidence type="ECO:0000313" key="3">
    <source>
        <dbReference type="Proteomes" id="UP000198582"/>
    </source>
</evidence>
<accession>A0A1H8YQF7</accession>
<reference evidence="3" key="1">
    <citation type="submission" date="2016-10" db="EMBL/GenBank/DDBJ databases">
        <authorList>
            <person name="Varghese N."/>
            <person name="Submissions S."/>
        </authorList>
    </citation>
    <scope>NUCLEOTIDE SEQUENCE [LARGE SCALE GENOMIC DNA]</scope>
    <source>
        <strain evidence="3">DSM 44993</strain>
    </source>
</reference>
<dbReference type="EMBL" id="FOEF01000043">
    <property type="protein sequence ID" value="SEP54323.1"/>
    <property type="molecule type" value="Genomic_DNA"/>
</dbReference>